<dbReference type="SUPFAM" id="SSF47473">
    <property type="entry name" value="EF-hand"/>
    <property type="match status" value="1"/>
</dbReference>
<dbReference type="PROSITE" id="PS50222">
    <property type="entry name" value="EF_HAND_2"/>
    <property type="match status" value="1"/>
</dbReference>
<keyword evidence="2" id="KW-0732">Signal</keyword>
<gene>
    <name evidence="5" type="ORF">PECAL_3P04690</name>
</gene>
<organism evidence="5 6">
    <name type="scientific">Pelagomonas calceolata</name>
    <dbReference type="NCBI Taxonomy" id="35677"/>
    <lineage>
        <taxon>Eukaryota</taxon>
        <taxon>Sar</taxon>
        <taxon>Stramenopiles</taxon>
        <taxon>Ochrophyta</taxon>
        <taxon>Pelagophyceae</taxon>
        <taxon>Pelagomonadales</taxon>
        <taxon>Pelagomonadaceae</taxon>
        <taxon>Pelagomonas</taxon>
    </lineage>
</organism>
<dbReference type="Gene3D" id="3.60.21.10">
    <property type="match status" value="1"/>
</dbReference>
<dbReference type="InterPro" id="IPR029052">
    <property type="entry name" value="Metallo-depent_PP-like"/>
</dbReference>
<proteinExistence type="inferred from homology"/>
<evidence type="ECO:0000256" key="2">
    <source>
        <dbReference type="ARBA" id="ARBA00022729"/>
    </source>
</evidence>
<feature type="domain" description="EF-hand" evidence="4">
    <location>
        <begin position="473"/>
        <end position="499"/>
    </location>
</feature>
<dbReference type="SUPFAM" id="SSF55816">
    <property type="entry name" value="5'-nucleotidase (syn. UDP-sugar hydrolase), C-terminal domain"/>
    <property type="match status" value="1"/>
</dbReference>
<protein>
    <recommendedName>
        <fullName evidence="4">EF-hand domain-containing protein</fullName>
    </recommendedName>
</protein>
<dbReference type="GO" id="GO:0005509">
    <property type="term" value="F:calcium ion binding"/>
    <property type="evidence" value="ECO:0007669"/>
    <property type="project" value="InterPro"/>
</dbReference>
<dbReference type="OrthoDB" id="10252235at2759"/>
<dbReference type="Pfam" id="PF13499">
    <property type="entry name" value="EF-hand_7"/>
    <property type="match status" value="1"/>
</dbReference>
<keyword evidence="3" id="KW-0106">Calcium</keyword>
<dbReference type="Gene3D" id="3.90.780.10">
    <property type="entry name" value="5'-Nucleotidase, C-terminal domain"/>
    <property type="match status" value="1"/>
</dbReference>
<dbReference type="InterPro" id="IPR004843">
    <property type="entry name" value="Calcineurin-like_PHP"/>
</dbReference>
<evidence type="ECO:0000313" key="6">
    <source>
        <dbReference type="Proteomes" id="UP000789595"/>
    </source>
</evidence>
<dbReference type="EMBL" id="CAKKNE010000003">
    <property type="protein sequence ID" value="CAH0370573.1"/>
    <property type="molecule type" value="Genomic_DNA"/>
</dbReference>
<dbReference type="Proteomes" id="UP000789595">
    <property type="component" value="Unassembled WGS sequence"/>
</dbReference>
<evidence type="ECO:0000313" key="5">
    <source>
        <dbReference type="EMBL" id="CAH0370573.1"/>
    </source>
</evidence>
<dbReference type="SUPFAM" id="SSF56300">
    <property type="entry name" value="Metallo-dependent phosphatases"/>
    <property type="match status" value="1"/>
</dbReference>
<dbReference type="InterPro" id="IPR008334">
    <property type="entry name" value="5'-Nucleotdase_C"/>
</dbReference>
<dbReference type="InterPro" id="IPR002048">
    <property type="entry name" value="EF_hand_dom"/>
</dbReference>
<dbReference type="CDD" id="cd00051">
    <property type="entry name" value="EFh"/>
    <property type="match status" value="1"/>
</dbReference>
<evidence type="ECO:0000256" key="1">
    <source>
        <dbReference type="ARBA" id="ARBA00006654"/>
    </source>
</evidence>
<sequence length="532" mass="57291">MLSTFLRRRGARVVRRYAATAPSNTLTLVAVNDVYDLEHLPKLRTLVDTVKAERAGGTVITTLAGDFLSPSVLSSLDRGRGMVQVLNAVGVDYACFGNHEADVGLKALRKRIGEFSATLINSNVPGAVDGAPATAVVSLPGGKRVGLLGLLTSEPGVFRKDVFRGLVIEDALATAQTLSAELRADGASAVVALTHQSIDADLELSRAGCVDLVVGGHEHEPYLEGEACRVVKTGQDAVRAAVIDLDVSGAIVVTSVKFEDVTRLAPHAGAAAAAAEQKAFLTSLDNEKILSCASSEVLSSEKTRFRQTTVGRLLCSAVRDWFGCDAAMINGGTIKGGTTYATPALSLLDLRRELPFPTKMVVLDMPGSVLRAAVAHSRKGEPDDERRAFLQVCDAVDVDERDRVISVRGEPLDPEKLYHVALPRNLCKGLFNIKPLVTWAEATDLPAEDDFVPAMNCVLLRHSYALWRRLGEFDDIDTNHDGVITRDEVVEALKRRRGVAPPKILLDNVMEALDADHSGTINRDEFAHRVDH</sequence>
<dbReference type="InterPro" id="IPR036907">
    <property type="entry name" value="5'-Nucleotdase_C_sf"/>
</dbReference>
<dbReference type="PANTHER" id="PTHR11575">
    <property type="entry name" value="5'-NUCLEOTIDASE-RELATED"/>
    <property type="match status" value="1"/>
</dbReference>
<dbReference type="PANTHER" id="PTHR11575:SF48">
    <property type="entry name" value="5'-NUCLEOTIDASE"/>
    <property type="match status" value="1"/>
</dbReference>
<dbReference type="GO" id="GO:0016787">
    <property type="term" value="F:hydrolase activity"/>
    <property type="evidence" value="ECO:0007669"/>
    <property type="project" value="InterPro"/>
</dbReference>
<dbReference type="InterPro" id="IPR018247">
    <property type="entry name" value="EF_Hand_1_Ca_BS"/>
</dbReference>
<dbReference type="InterPro" id="IPR006179">
    <property type="entry name" value="5_nucleotidase/apyrase"/>
</dbReference>
<comment type="similarity">
    <text evidence="1">Belongs to the 5'-nucleotidase family.</text>
</comment>
<dbReference type="AlphaFoldDB" id="A0A8J2SEX6"/>
<keyword evidence="6" id="KW-1185">Reference proteome</keyword>
<accession>A0A8J2SEX6</accession>
<dbReference type="Gene3D" id="1.10.238.10">
    <property type="entry name" value="EF-hand"/>
    <property type="match status" value="1"/>
</dbReference>
<name>A0A8J2SEX6_9STRA</name>
<dbReference type="GO" id="GO:0009166">
    <property type="term" value="P:nucleotide catabolic process"/>
    <property type="evidence" value="ECO:0007669"/>
    <property type="project" value="InterPro"/>
</dbReference>
<reference evidence="5" key="1">
    <citation type="submission" date="2021-11" db="EMBL/GenBank/DDBJ databases">
        <authorList>
            <consortium name="Genoscope - CEA"/>
            <person name="William W."/>
        </authorList>
    </citation>
    <scope>NUCLEOTIDE SEQUENCE</scope>
</reference>
<dbReference type="Pfam" id="PF00149">
    <property type="entry name" value="Metallophos"/>
    <property type="match status" value="1"/>
</dbReference>
<dbReference type="Pfam" id="PF02872">
    <property type="entry name" value="5_nucleotid_C"/>
    <property type="match status" value="1"/>
</dbReference>
<dbReference type="PROSITE" id="PS00018">
    <property type="entry name" value="EF_HAND_1"/>
    <property type="match status" value="2"/>
</dbReference>
<evidence type="ECO:0000259" key="4">
    <source>
        <dbReference type="PROSITE" id="PS50222"/>
    </source>
</evidence>
<dbReference type="InterPro" id="IPR011992">
    <property type="entry name" value="EF-hand-dom_pair"/>
</dbReference>
<comment type="caution">
    <text evidence="5">The sequence shown here is derived from an EMBL/GenBank/DDBJ whole genome shotgun (WGS) entry which is preliminary data.</text>
</comment>
<evidence type="ECO:0000256" key="3">
    <source>
        <dbReference type="ARBA" id="ARBA00022837"/>
    </source>
</evidence>